<dbReference type="Proteomes" id="UP000475862">
    <property type="component" value="Unassembled WGS sequence"/>
</dbReference>
<accession>A0A6G0T9H2</accession>
<name>A0A6G0T9H2_APHGL</name>
<evidence type="ECO:0008006" key="3">
    <source>
        <dbReference type="Google" id="ProtNLM"/>
    </source>
</evidence>
<comment type="caution">
    <text evidence="1">The sequence shown here is derived from an EMBL/GenBank/DDBJ whole genome shotgun (WGS) entry which is preliminary data.</text>
</comment>
<dbReference type="AlphaFoldDB" id="A0A6G0T9H2"/>
<dbReference type="OrthoDB" id="9988443at2759"/>
<evidence type="ECO:0000313" key="1">
    <source>
        <dbReference type="EMBL" id="KAE9528529.1"/>
    </source>
</evidence>
<proteinExistence type="predicted"/>
<sequence length="179" mass="21428">MWSNAVTLDKCLFWPFNHRNTEENFKIKAEESISRWPIKIIRTELLNSSSTSNISSQNVRNVRKAIYDKQKQTYPKLPTSMDKEAIYQLKNLQNEECFKYKDRRFIYIPNNDKFVYLTTEQNIKFMTNNCIENFADGTFNYASKYFIQIYTIHGYKNGYYLAITCLLFFLQNKTRSSYD</sequence>
<gene>
    <name evidence="1" type="ORF">AGLY_012100</name>
</gene>
<organism evidence="1 2">
    <name type="scientific">Aphis glycines</name>
    <name type="common">Soybean aphid</name>
    <dbReference type="NCBI Taxonomy" id="307491"/>
    <lineage>
        <taxon>Eukaryota</taxon>
        <taxon>Metazoa</taxon>
        <taxon>Ecdysozoa</taxon>
        <taxon>Arthropoda</taxon>
        <taxon>Hexapoda</taxon>
        <taxon>Insecta</taxon>
        <taxon>Pterygota</taxon>
        <taxon>Neoptera</taxon>
        <taxon>Paraneoptera</taxon>
        <taxon>Hemiptera</taxon>
        <taxon>Sternorrhyncha</taxon>
        <taxon>Aphidomorpha</taxon>
        <taxon>Aphidoidea</taxon>
        <taxon>Aphididae</taxon>
        <taxon>Aphidini</taxon>
        <taxon>Aphis</taxon>
        <taxon>Aphis</taxon>
    </lineage>
</organism>
<evidence type="ECO:0000313" key="2">
    <source>
        <dbReference type="Proteomes" id="UP000475862"/>
    </source>
</evidence>
<protein>
    <recommendedName>
        <fullName evidence="3">MULE transposase domain-containing protein</fullName>
    </recommendedName>
</protein>
<dbReference type="EMBL" id="VYZN01000048">
    <property type="protein sequence ID" value="KAE9528529.1"/>
    <property type="molecule type" value="Genomic_DNA"/>
</dbReference>
<keyword evidence="2" id="KW-1185">Reference proteome</keyword>
<reference evidence="1 2" key="1">
    <citation type="submission" date="2019-08" db="EMBL/GenBank/DDBJ databases">
        <title>The genome of the soybean aphid Biotype 1, its phylome, world population structure and adaptation to the North American continent.</title>
        <authorList>
            <person name="Giordano R."/>
            <person name="Donthu R.K."/>
            <person name="Hernandez A.G."/>
            <person name="Wright C.L."/>
            <person name="Zimin A.V."/>
        </authorList>
    </citation>
    <scope>NUCLEOTIDE SEQUENCE [LARGE SCALE GENOMIC DNA]</scope>
    <source>
        <tissue evidence="1">Whole aphids</tissue>
    </source>
</reference>